<reference evidence="1" key="1">
    <citation type="journal article" date="2019" name="Sci. Rep.">
        <title>Draft genome of Tanacetum cinerariifolium, the natural source of mosquito coil.</title>
        <authorList>
            <person name="Yamashiro T."/>
            <person name="Shiraishi A."/>
            <person name="Satake H."/>
            <person name="Nakayama K."/>
        </authorList>
    </citation>
    <scope>NUCLEOTIDE SEQUENCE</scope>
</reference>
<organism evidence="1">
    <name type="scientific">Tanacetum cinerariifolium</name>
    <name type="common">Dalmatian daisy</name>
    <name type="synonym">Chrysanthemum cinerariifolium</name>
    <dbReference type="NCBI Taxonomy" id="118510"/>
    <lineage>
        <taxon>Eukaryota</taxon>
        <taxon>Viridiplantae</taxon>
        <taxon>Streptophyta</taxon>
        <taxon>Embryophyta</taxon>
        <taxon>Tracheophyta</taxon>
        <taxon>Spermatophyta</taxon>
        <taxon>Magnoliopsida</taxon>
        <taxon>eudicotyledons</taxon>
        <taxon>Gunneridae</taxon>
        <taxon>Pentapetalae</taxon>
        <taxon>asterids</taxon>
        <taxon>campanulids</taxon>
        <taxon>Asterales</taxon>
        <taxon>Asteraceae</taxon>
        <taxon>Asteroideae</taxon>
        <taxon>Anthemideae</taxon>
        <taxon>Anthemidinae</taxon>
        <taxon>Tanacetum</taxon>
    </lineage>
</organism>
<proteinExistence type="predicted"/>
<dbReference type="AlphaFoldDB" id="A0A6L2LIN7"/>
<evidence type="ECO:0000313" key="1">
    <source>
        <dbReference type="EMBL" id="GEU61693.1"/>
    </source>
</evidence>
<sequence>MPTSIVNEERIKREHEEYISLIEKLLAINSFPRPLENFHANTINETLPSSPIPVEDGDSLREKIDIFTGTDDLMPPGIESDDYDLEGDIHFLEELLVNDSISLPENESYNFDHHDDPSFPRPPLEPSDFEFLFDFEPNSEELISAVMNNIDELNEDECFDPRRGLTHNGISHWGRKRQQFYGFAVNWESALDVYSKRRIIAVTDLKIVEWHSYKHLDWISRRVEDLQLGVESYQKRLNLTKPDTYQSDLKLREAYTTYSNLRGFIYQNKDKKNRLMRVDKLYKFSDGMLNDVRTALDDRLKRIRMQYLQQTIWRKGDKDIATAMIQAIDKMLKTRRIMRSLKKFVGGRLYEEDIRMLQRTI</sequence>
<name>A0A6L2LIN7_TANCI</name>
<gene>
    <name evidence="1" type="ORF">Tci_033671</name>
</gene>
<comment type="caution">
    <text evidence="1">The sequence shown here is derived from an EMBL/GenBank/DDBJ whole genome shotgun (WGS) entry which is preliminary data.</text>
</comment>
<evidence type="ECO:0008006" key="2">
    <source>
        <dbReference type="Google" id="ProtNLM"/>
    </source>
</evidence>
<protein>
    <recommendedName>
        <fullName evidence="2">Reverse transcriptase domain-containing protein</fullName>
    </recommendedName>
</protein>
<dbReference type="EMBL" id="BKCJ010004548">
    <property type="protein sequence ID" value="GEU61693.1"/>
    <property type="molecule type" value="Genomic_DNA"/>
</dbReference>
<accession>A0A6L2LIN7</accession>